<evidence type="ECO:0000313" key="1">
    <source>
        <dbReference type="EMBL" id="MBU9836332.1"/>
    </source>
</evidence>
<evidence type="ECO:0000313" key="2">
    <source>
        <dbReference type="Proteomes" id="UP000699865"/>
    </source>
</evidence>
<gene>
    <name evidence="1" type="ORF">J1786_16125</name>
</gene>
<comment type="caution">
    <text evidence="1">The sequence shown here is derived from an EMBL/GenBank/DDBJ whole genome shotgun (WGS) entry which is preliminary data.</text>
</comment>
<name>A0ABS6L391_9GAMM</name>
<sequence>MGKYEKEITRYGTVMGTDRKQATIEFHLPYNAKNPLCAGFVEGDSLMWKDFLIVNRLFARSL</sequence>
<protein>
    <submittedName>
        <fullName evidence="1">Uncharacterized protein</fullName>
    </submittedName>
</protein>
<keyword evidence="2" id="KW-1185">Reference proteome</keyword>
<accession>A0ABS6L391</accession>
<dbReference type="RefSeq" id="WP_217138757.1">
    <property type="nucleotide sequence ID" value="NZ_JAFMOU010000070.1"/>
</dbReference>
<dbReference type="EMBL" id="JAFMOU010000070">
    <property type="protein sequence ID" value="MBU9836332.1"/>
    <property type="molecule type" value="Genomic_DNA"/>
</dbReference>
<dbReference type="Proteomes" id="UP000699865">
    <property type="component" value="Unassembled WGS sequence"/>
</dbReference>
<organism evidence="1 2">
    <name type="scientific">Rahnella perminowiae</name>
    <dbReference type="NCBI Taxonomy" id="2816244"/>
    <lineage>
        <taxon>Bacteria</taxon>
        <taxon>Pseudomonadati</taxon>
        <taxon>Pseudomonadota</taxon>
        <taxon>Gammaproteobacteria</taxon>
        <taxon>Enterobacterales</taxon>
        <taxon>Yersiniaceae</taxon>
        <taxon>Rahnella</taxon>
    </lineage>
</organism>
<reference evidence="1 2" key="1">
    <citation type="submission" date="2021-03" db="EMBL/GenBank/DDBJ databases">
        <title>Five novel Rahnella species.</title>
        <authorList>
            <person name="Brady C."/>
            <person name="Asselin J."/>
            <person name="Beer S."/>
            <person name="Bruberg M.B."/>
            <person name="Crampton B."/>
            <person name="Venter S."/>
            <person name="Arnold D."/>
            <person name="Denman S."/>
        </authorList>
    </citation>
    <scope>NUCLEOTIDE SEQUENCE [LARGE SCALE GENOMIC DNA]</scope>
    <source>
        <strain evidence="1 2">L72c</strain>
    </source>
</reference>
<proteinExistence type="predicted"/>